<feature type="compositionally biased region" description="Polar residues" evidence="1">
    <location>
        <begin position="56"/>
        <end position="67"/>
    </location>
</feature>
<evidence type="ECO:0000313" key="2">
    <source>
        <dbReference type="EMBL" id="KIY52092.1"/>
    </source>
</evidence>
<feature type="region of interest" description="Disordered" evidence="1">
    <location>
        <begin position="1"/>
        <end position="36"/>
    </location>
</feature>
<feature type="region of interest" description="Disordered" evidence="1">
    <location>
        <begin position="56"/>
        <end position="104"/>
    </location>
</feature>
<dbReference type="AlphaFoldDB" id="A0A0D7AKH3"/>
<protein>
    <submittedName>
        <fullName evidence="2">Uncharacterized protein</fullName>
    </submittedName>
</protein>
<dbReference type="Proteomes" id="UP000054144">
    <property type="component" value="Unassembled WGS sequence"/>
</dbReference>
<accession>A0A0D7AKH3</accession>
<dbReference type="EMBL" id="KN881646">
    <property type="protein sequence ID" value="KIY52092.1"/>
    <property type="molecule type" value="Genomic_DNA"/>
</dbReference>
<feature type="region of interest" description="Disordered" evidence="1">
    <location>
        <begin position="178"/>
        <end position="206"/>
    </location>
</feature>
<name>A0A0D7AKH3_9AGAR</name>
<evidence type="ECO:0000256" key="1">
    <source>
        <dbReference type="SAM" id="MobiDB-lite"/>
    </source>
</evidence>
<evidence type="ECO:0000313" key="3">
    <source>
        <dbReference type="Proteomes" id="UP000054144"/>
    </source>
</evidence>
<reference evidence="2 3" key="1">
    <citation type="journal article" date="2015" name="Fungal Genet. Biol.">
        <title>Evolution of novel wood decay mechanisms in Agaricales revealed by the genome sequences of Fistulina hepatica and Cylindrobasidium torrendii.</title>
        <authorList>
            <person name="Floudas D."/>
            <person name="Held B.W."/>
            <person name="Riley R."/>
            <person name="Nagy L.G."/>
            <person name="Koehler G."/>
            <person name="Ransdell A.S."/>
            <person name="Younus H."/>
            <person name="Chow J."/>
            <person name="Chiniquy J."/>
            <person name="Lipzen A."/>
            <person name="Tritt A."/>
            <person name="Sun H."/>
            <person name="Haridas S."/>
            <person name="LaButti K."/>
            <person name="Ohm R.A."/>
            <person name="Kues U."/>
            <person name="Blanchette R.A."/>
            <person name="Grigoriev I.V."/>
            <person name="Minto R.E."/>
            <person name="Hibbett D.S."/>
        </authorList>
    </citation>
    <scope>NUCLEOTIDE SEQUENCE [LARGE SCALE GENOMIC DNA]</scope>
    <source>
        <strain evidence="2 3">ATCC 64428</strain>
    </source>
</reference>
<sequence length="328" mass="36568">MQVASFDAMRSDNGSTLKDRWSTGSRTTLPDAGTHLPAYRESATTHATVATMTLTRNYSGGKSPNSHLTHRSHPYRTYDHPPQKRREQNRNSGNVATPTVVDDNLDLDVGTPRLCEECGVLLHTPDCQEAVAIYESKIMSYSPGTGNKKQNQRRSSLIKTLRGLQFVELGQKYRMGRKAKRMGVRSRTTEWQKGGGEGGDFGETSSTVAKNENSAVARQLQAIIALELNPWVGPFTSLHAVCTVCDTWHLQEHGHLFYPTNLNRHLEGRIGSGKGSHTRHGDLQPEMVRARRDAAHGAEHMVSHLNNFLYRKMPRLRKSATDNQILST</sequence>
<gene>
    <name evidence="2" type="ORF">FISHEDRAFT_70324</name>
</gene>
<feature type="compositionally biased region" description="Basic and acidic residues" evidence="1">
    <location>
        <begin position="76"/>
        <end position="89"/>
    </location>
</feature>
<keyword evidence="3" id="KW-1185">Reference proteome</keyword>
<proteinExistence type="predicted"/>
<feature type="compositionally biased region" description="Polar residues" evidence="1">
    <location>
        <begin position="12"/>
        <end position="28"/>
    </location>
</feature>
<organism evidence="2 3">
    <name type="scientific">Fistulina hepatica ATCC 64428</name>
    <dbReference type="NCBI Taxonomy" id="1128425"/>
    <lineage>
        <taxon>Eukaryota</taxon>
        <taxon>Fungi</taxon>
        <taxon>Dikarya</taxon>
        <taxon>Basidiomycota</taxon>
        <taxon>Agaricomycotina</taxon>
        <taxon>Agaricomycetes</taxon>
        <taxon>Agaricomycetidae</taxon>
        <taxon>Agaricales</taxon>
        <taxon>Fistulinaceae</taxon>
        <taxon>Fistulina</taxon>
    </lineage>
</organism>